<reference evidence="3" key="2">
    <citation type="submission" date="2020-09" db="EMBL/GenBank/DDBJ databases">
        <authorList>
            <person name="Sun Q."/>
            <person name="Ohkuma M."/>
        </authorList>
    </citation>
    <scope>NUCLEOTIDE SEQUENCE</scope>
    <source>
        <strain evidence="3">JCM 19831</strain>
    </source>
</reference>
<feature type="transmembrane region" description="Helical" evidence="2">
    <location>
        <begin position="45"/>
        <end position="63"/>
    </location>
</feature>
<name>A0A917U222_9ACTN</name>
<dbReference type="EMBL" id="BMPI01000033">
    <property type="protein sequence ID" value="GGM50973.1"/>
    <property type="molecule type" value="Genomic_DNA"/>
</dbReference>
<feature type="compositionally biased region" description="Pro residues" evidence="1">
    <location>
        <begin position="129"/>
        <end position="142"/>
    </location>
</feature>
<evidence type="ECO:0000313" key="3">
    <source>
        <dbReference type="EMBL" id="GGM50973.1"/>
    </source>
</evidence>
<feature type="region of interest" description="Disordered" evidence="1">
    <location>
        <begin position="128"/>
        <end position="151"/>
    </location>
</feature>
<evidence type="ECO:0000313" key="4">
    <source>
        <dbReference type="Proteomes" id="UP000642070"/>
    </source>
</evidence>
<proteinExistence type="predicted"/>
<dbReference type="AlphaFoldDB" id="A0A917U222"/>
<reference evidence="3" key="1">
    <citation type="journal article" date="2014" name="Int. J. Syst. Evol. Microbiol.">
        <title>Complete genome sequence of Corynebacterium casei LMG S-19264T (=DSM 44701T), isolated from a smear-ripened cheese.</title>
        <authorList>
            <consortium name="US DOE Joint Genome Institute (JGI-PGF)"/>
            <person name="Walter F."/>
            <person name="Albersmeier A."/>
            <person name="Kalinowski J."/>
            <person name="Ruckert C."/>
        </authorList>
    </citation>
    <scope>NUCLEOTIDE SEQUENCE</scope>
    <source>
        <strain evidence="3">JCM 19831</strain>
    </source>
</reference>
<evidence type="ECO:0000256" key="2">
    <source>
        <dbReference type="SAM" id="Phobius"/>
    </source>
</evidence>
<feature type="transmembrane region" description="Helical" evidence="2">
    <location>
        <begin position="102"/>
        <end position="123"/>
    </location>
</feature>
<feature type="transmembrane region" description="Helical" evidence="2">
    <location>
        <begin position="75"/>
        <end position="96"/>
    </location>
</feature>
<evidence type="ECO:0000256" key="1">
    <source>
        <dbReference type="SAM" id="MobiDB-lite"/>
    </source>
</evidence>
<keyword evidence="2" id="KW-0812">Transmembrane</keyword>
<keyword evidence="4" id="KW-1185">Reference proteome</keyword>
<sequence>MTRERAESGAQVLILLAVAGMAGAASFTHVHDWTMHNSPDGTGDWFGWANAMVTELIPLAAGLEARRRRRRGIPVGRYPVALIIGAVALSLAGQFAEAKPGVSGWLISAVPALGFLALIKLVLSSPAAPASPTPTEPEPAPVIPVSKDATPTPVIRPTTAVLPVSPTAFARANGSGPR</sequence>
<comment type="caution">
    <text evidence="3">The sequence shown here is derived from an EMBL/GenBank/DDBJ whole genome shotgun (WGS) entry which is preliminary data.</text>
</comment>
<evidence type="ECO:0008006" key="5">
    <source>
        <dbReference type="Google" id="ProtNLM"/>
    </source>
</evidence>
<keyword evidence="2" id="KW-0472">Membrane</keyword>
<organism evidence="3 4">
    <name type="scientific">Dactylosporangium sucinum</name>
    <dbReference type="NCBI Taxonomy" id="1424081"/>
    <lineage>
        <taxon>Bacteria</taxon>
        <taxon>Bacillati</taxon>
        <taxon>Actinomycetota</taxon>
        <taxon>Actinomycetes</taxon>
        <taxon>Micromonosporales</taxon>
        <taxon>Micromonosporaceae</taxon>
        <taxon>Dactylosporangium</taxon>
    </lineage>
</organism>
<protein>
    <recommendedName>
        <fullName evidence="5">DUF2637 domain-containing protein</fullName>
    </recommendedName>
</protein>
<feature type="transmembrane region" description="Helical" evidence="2">
    <location>
        <begin position="12"/>
        <end position="30"/>
    </location>
</feature>
<dbReference type="RefSeq" id="WP_190253406.1">
    <property type="nucleotide sequence ID" value="NZ_BMPI01000033.1"/>
</dbReference>
<dbReference type="Proteomes" id="UP000642070">
    <property type="component" value="Unassembled WGS sequence"/>
</dbReference>
<keyword evidence="2" id="KW-1133">Transmembrane helix</keyword>
<accession>A0A917U222</accession>
<gene>
    <name evidence="3" type="ORF">GCM10007977_060950</name>
</gene>